<dbReference type="HOGENOM" id="CLU_3346367_0_0_10"/>
<evidence type="ECO:0000313" key="1">
    <source>
        <dbReference type="EMBL" id="AHF17038.1"/>
    </source>
</evidence>
<dbReference type="Proteomes" id="UP000003586">
    <property type="component" value="Chromosome"/>
</dbReference>
<dbReference type="KEGG" id="nso:NIASO_00680"/>
<sequence>MVFSILSETVEILEDVKNPDEIGSQKTGWYIRKYFCK</sequence>
<dbReference type="AlphaFoldDB" id="W0F5D9"/>
<protein>
    <submittedName>
        <fullName evidence="1">Uncharacterized protein</fullName>
    </submittedName>
</protein>
<reference evidence="1 2" key="1">
    <citation type="submission" date="2013-12" db="EMBL/GenBank/DDBJ databases">
        <authorList>
            <consortium name="DOE Joint Genome Institute"/>
            <person name="Eisen J."/>
            <person name="Huntemann M."/>
            <person name="Han J."/>
            <person name="Chen A."/>
            <person name="Kyrpides N."/>
            <person name="Mavromatis K."/>
            <person name="Markowitz V."/>
            <person name="Palaniappan K."/>
            <person name="Ivanova N."/>
            <person name="Schaumberg A."/>
            <person name="Pati A."/>
            <person name="Liolios K."/>
            <person name="Nordberg H.P."/>
            <person name="Cantor M.N."/>
            <person name="Hua S.X."/>
            <person name="Woyke T."/>
        </authorList>
    </citation>
    <scope>NUCLEOTIDE SEQUENCE [LARGE SCALE GENOMIC DNA]</scope>
    <source>
        <strain evidence="2">DSM 19437</strain>
    </source>
</reference>
<gene>
    <name evidence="1" type="ORF">NIASO_00680</name>
</gene>
<organism evidence="1 2">
    <name type="scientific">Niabella soli DSM 19437</name>
    <dbReference type="NCBI Taxonomy" id="929713"/>
    <lineage>
        <taxon>Bacteria</taxon>
        <taxon>Pseudomonadati</taxon>
        <taxon>Bacteroidota</taxon>
        <taxon>Chitinophagia</taxon>
        <taxon>Chitinophagales</taxon>
        <taxon>Chitinophagaceae</taxon>
        <taxon>Niabella</taxon>
    </lineage>
</organism>
<proteinExistence type="predicted"/>
<name>W0F5D9_9BACT</name>
<accession>W0F5D9</accession>
<evidence type="ECO:0000313" key="2">
    <source>
        <dbReference type="Proteomes" id="UP000003586"/>
    </source>
</evidence>
<dbReference type="EMBL" id="CP007035">
    <property type="protein sequence ID" value="AHF17038.1"/>
    <property type="molecule type" value="Genomic_DNA"/>
</dbReference>
<keyword evidence="2" id="KW-1185">Reference proteome</keyword>